<evidence type="ECO:0000259" key="10">
    <source>
        <dbReference type="Pfam" id="PF04413"/>
    </source>
</evidence>
<keyword evidence="9" id="KW-1003">Cell membrane</keyword>
<dbReference type="EMBL" id="FTOT01000010">
    <property type="protein sequence ID" value="SIT21687.1"/>
    <property type="molecule type" value="Genomic_DNA"/>
</dbReference>
<dbReference type="PANTHER" id="PTHR42755:SF1">
    <property type="entry name" value="3-DEOXY-D-MANNO-OCTULOSONIC ACID TRANSFERASE, MITOCHONDRIAL-RELATED"/>
    <property type="match status" value="1"/>
</dbReference>
<dbReference type="InterPro" id="IPR039901">
    <property type="entry name" value="Kdotransferase"/>
</dbReference>
<dbReference type="SUPFAM" id="SSF53756">
    <property type="entry name" value="UDP-Glycosyltransferase/glycogen phosphorylase"/>
    <property type="match status" value="1"/>
</dbReference>
<keyword evidence="9" id="KW-0448">Lipopolysaccharide biosynthesis</keyword>
<dbReference type="OrthoDB" id="9789797at2"/>
<name>A0A1N7QGQ6_9RHOB</name>
<keyword evidence="9" id="KW-0472">Membrane</keyword>
<proteinExistence type="inferred from homology"/>
<gene>
    <name evidence="11" type="ORF">SAMN05421774_11049</name>
</gene>
<dbReference type="RefSeq" id="WP_076533849.1">
    <property type="nucleotide sequence ID" value="NZ_BMEH01000010.1"/>
</dbReference>
<comment type="function">
    <text evidence="1 9">Involved in lipopolysaccharide (LPS) biosynthesis. Catalyzes the transfer of 3-deoxy-D-manno-octulosonate (Kdo) residue(s) from CMP-Kdo to lipid IV(A), the tetraacyldisaccharide-1,4'-bisphosphate precursor of lipid A.</text>
</comment>
<evidence type="ECO:0000256" key="1">
    <source>
        <dbReference type="ARBA" id="ARBA00003394"/>
    </source>
</evidence>
<evidence type="ECO:0000256" key="9">
    <source>
        <dbReference type="RuleBase" id="RU365103"/>
    </source>
</evidence>
<evidence type="ECO:0000256" key="8">
    <source>
        <dbReference type="PIRSR" id="PIRSR639901-1"/>
    </source>
</evidence>
<evidence type="ECO:0000256" key="2">
    <source>
        <dbReference type="ARBA" id="ARBA00004713"/>
    </source>
</evidence>
<comment type="pathway">
    <text evidence="2 9">Bacterial outer membrane biogenesis; LPS core biosynthesis.</text>
</comment>
<dbReference type="InterPro" id="IPR007507">
    <property type="entry name" value="Glycos_transf_N"/>
</dbReference>
<dbReference type="GO" id="GO:0009244">
    <property type="term" value="P:lipopolysaccharide core region biosynthetic process"/>
    <property type="evidence" value="ECO:0007669"/>
    <property type="project" value="UniProtKB-UniRule"/>
</dbReference>
<feature type="transmembrane region" description="Helical" evidence="9">
    <location>
        <begin position="6"/>
        <end position="28"/>
    </location>
</feature>
<evidence type="ECO:0000313" key="11">
    <source>
        <dbReference type="EMBL" id="SIT21687.1"/>
    </source>
</evidence>
<dbReference type="InterPro" id="IPR038107">
    <property type="entry name" value="Glycos_transf_N_sf"/>
</dbReference>
<dbReference type="Proteomes" id="UP000186141">
    <property type="component" value="Unassembled WGS sequence"/>
</dbReference>
<reference evidence="11 12" key="1">
    <citation type="submission" date="2017-01" db="EMBL/GenBank/DDBJ databases">
        <authorList>
            <person name="Mah S.A."/>
            <person name="Swanson W.J."/>
            <person name="Moy G.W."/>
            <person name="Vacquier V.D."/>
        </authorList>
    </citation>
    <scope>NUCLEOTIDE SEQUENCE [LARGE SCALE GENOMIC DNA]</scope>
    <source>
        <strain evidence="11 12">DSM 26375</strain>
    </source>
</reference>
<dbReference type="Pfam" id="PF04413">
    <property type="entry name" value="Glycos_transf_N"/>
    <property type="match status" value="1"/>
</dbReference>
<dbReference type="STRING" id="1086013.SAMN05421774_11049"/>
<keyword evidence="9" id="KW-0812">Transmembrane</keyword>
<dbReference type="GO" id="GO:0005886">
    <property type="term" value="C:plasma membrane"/>
    <property type="evidence" value="ECO:0007669"/>
    <property type="project" value="UniProtKB-SubCell"/>
</dbReference>
<evidence type="ECO:0000256" key="4">
    <source>
        <dbReference type="ARBA" id="ARBA00019077"/>
    </source>
</evidence>
<feature type="domain" description="3-deoxy-D-manno-octulosonic-acid transferase N-terminal" evidence="10">
    <location>
        <begin position="40"/>
        <end position="217"/>
    </location>
</feature>
<dbReference type="GO" id="GO:0043842">
    <property type="term" value="F:Kdo transferase activity"/>
    <property type="evidence" value="ECO:0007669"/>
    <property type="project" value="UniProtKB-EC"/>
</dbReference>
<dbReference type="Gene3D" id="3.40.50.2000">
    <property type="entry name" value="Glycogen Phosphorylase B"/>
    <property type="match status" value="1"/>
</dbReference>
<accession>A0A1N7QGQ6</accession>
<evidence type="ECO:0000256" key="6">
    <source>
        <dbReference type="ARBA" id="ARBA00031445"/>
    </source>
</evidence>
<comment type="subcellular location">
    <subcellularLocation>
        <location evidence="9">Cell membrane</location>
    </subcellularLocation>
</comment>
<dbReference type="UniPathway" id="UPA00958"/>
<organism evidence="11 12">
    <name type="scientific">Gemmobacter megaterium</name>
    <dbReference type="NCBI Taxonomy" id="1086013"/>
    <lineage>
        <taxon>Bacteria</taxon>
        <taxon>Pseudomonadati</taxon>
        <taxon>Pseudomonadota</taxon>
        <taxon>Alphaproteobacteria</taxon>
        <taxon>Rhodobacterales</taxon>
        <taxon>Paracoccaceae</taxon>
        <taxon>Gemmobacter</taxon>
    </lineage>
</organism>
<comment type="catalytic activity">
    <reaction evidence="7 9">
        <text>lipid IVA (E. coli) + CMP-3-deoxy-beta-D-manno-octulosonate = alpha-Kdo-(2-&gt;6)-lipid IVA (E. coli) + CMP + H(+)</text>
        <dbReference type="Rhea" id="RHEA:28066"/>
        <dbReference type="ChEBI" id="CHEBI:15378"/>
        <dbReference type="ChEBI" id="CHEBI:58603"/>
        <dbReference type="ChEBI" id="CHEBI:60364"/>
        <dbReference type="ChEBI" id="CHEBI:60377"/>
        <dbReference type="ChEBI" id="CHEBI:85987"/>
        <dbReference type="EC" id="2.4.99.12"/>
    </reaction>
</comment>
<keyword evidence="5 9" id="KW-0808">Transferase</keyword>
<comment type="similarity">
    <text evidence="9">Belongs to the glycosyltransferase group 1 family.</text>
</comment>
<evidence type="ECO:0000256" key="5">
    <source>
        <dbReference type="ARBA" id="ARBA00022679"/>
    </source>
</evidence>
<dbReference type="Gene3D" id="3.40.50.11720">
    <property type="entry name" value="3-Deoxy-D-manno-octulosonic-acid transferase, N-terminal domain"/>
    <property type="match status" value="1"/>
</dbReference>
<dbReference type="PANTHER" id="PTHR42755">
    <property type="entry name" value="3-DEOXY-MANNO-OCTULOSONATE CYTIDYLYLTRANSFERASE"/>
    <property type="match status" value="1"/>
</dbReference>
<evidence type="ECO:0000256" key="7">
    <source>
        <dbReference type="ARBA" id="ARBA00049183"/>
    </source>
</evidence>
<dbReference type="GO" id="GO:0009245">
    <property type="term" value="P:lipid A biosynthetic process"/>
    <property type="evidence" value="ECO:0007669"/>
    <property type="project" value="TreeGrafter"/>
</dbReference>
<keyword evidence="12" id="KW-1185">Reference proteome</keyword>
<dbReference type="AlphaFoldDB" id="A0A1N7QGQ6"/>
<evidence type="ECO:0000256" key="3">
    <source>
        <dbReference type="ARBA" id="ARBA00012621"/>
    </source>
</evidence>
<protein>
    <recommendedName>
        <fullName evidence="4 9">3-deoxy-D-manno-octulosonic acid transferase</fullName>
        <shortName evidence="9">Kdo transferase</shortName>
        <ecNumber evidence="3 9">2.4.99.12</ecNumber>
    </recommendedName>
    <alternativeName>
        <fullName evidence="6 9">Lipid IV(A) 3-deoxy-D-manno-octulosonic acid transferase</fullName>
    </alternativeName>
</protein>
<sequence length="446" mass="47356">MSVTLRLFLGLWSALWTLGLPLILIYLYRRARKDPAYGAHLAERFGRYPRPMPGAVWIHAVSLGELRSAVPLIRALLARGDRVVVTHFTPAGRGEAERVFAPEIAAGRLQAVWVPLETGWAYAGFFRAFRPVYGLVMEIEIWPRMIFAARAAGVPLFMCNAQYPRASMARDARGLRLRHQVMRGFAGALVKSDLQAARFAGVGVGNIAVTGELRFDQPVPQALVAGGVAARRWIGAPARVITIASAVEGEDDTYLQAIHALRAHHAARGLPLPLVVYVPRRPERFDAVAATLRGAGLSVLRRSSLGAGFDPVGWGAAPALPDVLLGDTLGEMYGYLAMADLVVVGGGFTPHGAHNIIEPLALGKPVLTGPATGTIEYPFVEAEAAGVARSVPDAKGLEQALIGGFEPDPAAITGFFTAHSGGAARTLDALPGLMATISPSAGSAHR</sequence>
<feature type="active site" description="Proton acceptor" evidence="8">
    <location>
        <position position="65"/>
    </location>
</feature>
<dbReference type="EC" id="2.4.99.12" evidence="3 9"/>
<evidence type="ECO:0000313" key="12">
    <source>
        <dbReference type="Proteomes" id="UP000186141"/>
    </source>
</evidence>
<keyword evidence="9" id="KW-1133">Transmembrane helix</keyword>